<dbReference type="PROSITE" id="PS50995">
    <property type="entry name" value="HTH_MARR_2"/>
    <property type="match status" value="1"/>
</dbReference>
<proteinExistence type="predicted"/>
<dbReference type="Pfam" id="PF12802">
    <property type="entry name" value="MarR_2"/>
    <property type="match status" value="1"/>
</dbReference>
<evidence type="ECO:0000313" key="3">
    <source>
        <dbReference type="EMBL" id="MTG88087.1"/>
    </source>
</evidence>
<organism evidence="3 4">
    <name type="scientific">Cellulosimicrobium composti</name>
    <dbReference type="NCBI Taxonomy" id="2672572"/>
    <lineage>
        <taxon>Bacteria</taxon>
        <taxon>Bacillati</taxon>
        <taxon>Actinomycetota</taxon>
        <taxon>Actinomycetes</taxon>
        <taxon>Micrococcales</taxon>
        <taxon>Promicromonosporaceae</taxon>
        <taxon>Cellulosimicrobium</taxon>
    </lineage>
</organism>
<dbReference type="InterPro" id="IPR000835">
    <property type="entry name" value="HTH_MarR-typ"/>
</dbReference>
<dbReference type="Gene3D" id="1.10.10.10">
    <property type="entry name" value="Winged helix-like DNA-binding domain superfamily/Winged helix DNA-binding domain"/>
    <property type="match status" value="1"/>
</dbReference>
<dbReference type="Proteomes" id="UP000440668">
    <property type="component" value="Unassembled WGS sequence"/>
</dbReference>
<feature type="domain" description="HTH marR-type" evidence="2">
    <location>
        <begin position="7"/>
        <end position="147"/>
    </location>
</feature>
<dbReference type="AlphaFoldDB" id="A0A6N7ZF56"/>
<evidence type="ECO:0000256" key="1">
    <source>
        <dbReference type="SAM" id="MobiDB-lite"/>
    </source>
</evidence>
<reference evidence="3 4" key="1">
    <citation type="submission" date="2019-11" db="EMBL/GenBank/DDBJ databases">
        <title>Cellulosimicrobium composti sp. nov. isolated from a compost.</title>
        <authorList>
            <person name="Yang Y."/>
        </authorList>
    </citation>
    <scope>NUCLEOTIDE SEQUENCE [LARGE SCALE GENOMIC DNA]</scope>
    <source>
        <strain evidence="3 4">BIT-GX5</strain>
    </source>
</reference>
<dbReference type="EMBL" id="WMKA01000005">
    <property type="protein sequence ID" value="MTG88087.1"/>
    <property type="molecule type" value="Genomic_DNA"/>
</dbReference>
<protein>
    <submittedName>
        <fullName evidence="3">MarR family transcriptional regulator</fullName>
    </submittedName>
</protein>
<accession>A0A6N7ZF56</accession>
<dbReference type="SUPFAM" id="SSF46785">
    <property type="entry name" value="Winged helix' DNA-binding domain"/>
    <property type="match status" value="1"/>
</dbReference>
<dbReference type="RefSeq" id="WP_155098300.1">
    <property type="nucleotide sequence ID" value="NZ_WMKA01000005.1"/>
</dbReference>
<dbReference type="InterPro" id="IPR036390">
    <property type="entry name" value="WH_DNA-bd_sf"/>
</dbReference>
<dbReference type="GO" id="GO:0006950">
    <property type="term" value="P:response to stress"/>
    <property type="evidence" value="ECO:0007669"/>
    <property type="project" value="TreeGrafter"/>
</dbReference>
<gene>
    <name evidence="3" type="ORF">GJV82_03835</name>
</gene>
<evidence type="ECO:0000313" key="4">
    <source>
        <dbReference type="Proteomes" id="UP000440668"/>
    </source>
</evidence>
<dbReference type="GO" id="GO:0003700">
    <property type="term" value="F:DNA-binding transcription factor activity"/>
    <property type="evidence" value="ECO:0007669"/>
    <property type="project" value="InterPro"/>
</dbReference>
<dbReference type="SMART" id="SM00347">
    <property type="entry name" value="HTH_MARR"/>
    <property type="match status" value="1"/>
</dbReference>
<sequence>MTGHPILDDAERAAWDAYVAMRTALDRALAAGLRDDADLSEAEFEALLALHSARDRTLRTGELAAALCWERSRVSHLVRRMGERGLVERGECVDDARGTWIGLTNPGRRALLRAVRGHTALLRELVFEPLGPDGLARLESVSRTIQGAVERSPGTSAEGREPDHGAGGPGRAREAS</sequence>
<dbReference type="PANTHER" id="PTHR33164">
    <property type="entry name" value="TRANSCRIPTIONAL REGULATOR, MARR FAMILY"/>
    <property type="match status" value="1"/>
</dbReference>
<dbReference type="InterPro" id="IPR036388">
    <property type="entry name" value="WH-like_DNA-bd_sf"/>
</dbReference>
<dbReference type="PANTHER" id="PTHR33164:SF99">
    <property type="entry name" value="MARR FAMILY REGULATORY PROTEIN"/>
    <property type="match status" value="1"/>
</dbReference>
<comment type="caution">
    <text evidence="3">The sequence shown here is derived from an EMBL/GenBank/DDBJ whole genome shotgun (WGS) entry which is preliminary data.</text>
</comment>
<feature type="region of interest" description="Disordered" evidence="1">
    <location>
        <begin position="146"/>
        <end position="176"/>
    </location>
</feature>
<dbReference type="InterPro" id="IPR039422">
    <property type="entry name" value="MarR/SlyA-like"/>
</dbReference>
<name>A0A6N7ZF56_9MICO</name>
<evidence type="ECO:0000259" key="2">
    <source>
        <dbReference type="PROSITE" id="PS50995"/>
    </source>
</evidence>